<dbReference type="PANTHER" id="PTHR36443:SF1">
    <property type="entry name" value="BSR5223 PROTEIN"/>
    <property type="match status" value="1"/>
</dbReference>
<evidence type="ECO:0000256" key="1">
    <source>
        <dbReference type="SAM" id="Phobius"/>
    </source>
</evidence>
<keyword evidence="3" id="KW-1185">Reference proteome</keyword>
<dbReference type="Proteomes" id="UP000647339">
    <property type="component" value="Unassembled WGS sequence"/>
</dbReference>
<keyword evidence="1" id="KW-0472">Membrane</keyword>
<gene>
    <name evidence="2" type="ORF">GCM10011339_41520</name>
</gene>
<sequence>MNSETGKWIIGIGLAIVAIGLIVYSVGDKLHWLGRLPGDIHVERENFSFYFPITTMILASIIISLILRLVHYLGR</sequence>
<dbReference type="RefSeq" id="WP_137401729.1">
    <property type="nucleotide sequence ID" value="NZ_BMIU01000030.1"/>
</dbReference>
<evidence type="ECO:0008006" key="4">
    <source>
        <dbReference type="Google" id="ProtNLM"/>
    </source>
</evidence>
<organism evidence="2 3">
    <name type="scientific">Echinicola rosea</name>
    <dbReference type="NCBI Taxonomy" id="1807691"/>
    <lineage>
        <taxon>Bacteria</taxon>
        <taxon>Pseudomonadati</taxon>
        <taxon>Bacteroidota</taxon>
        <taxon>Cytophagia</taxon>
        <taxon>Cytophagales</taxon>
        <taxon>Cyclobacteriaceae</taxon>
        <taxon>Echinicola</taxon>
    </lineage>
</organism>
<reference evidence="3" key="1">
    <citation type="journal article" date="2019" name="Int. J. Syst. Evol. Microbiol.">
        <title>The Global Catalogue of Microorganisms (GCM) 10K type strain sequencing project: providing services to taxonomists for standard genome sequencing and annotation.</title>
        <authorList>
            <consortium name="The Broad Institute Genomics Platform"/>
            <consortium name="The Broad Institute Genome Sequencing Center for Infectious Disease"/>
            <person name="Wu L."/>
            <person name="Ma J."/>
        </authorList>
    </citation>
    <scope>NUCLEOTIDE SEQUENCE [LARGE SCALE GENOMIC DNA]</scope>
    <source>
        <strain evidence="3">CGMCC 1.15407</strain>
    </source>
</reference>
<feature type="transmembrane region" description="Helical" evidence="1">
    <location>
        <begin position="47"/>
        <end position="70"/>
    </location>
</feature>
<dbReference type="InterPro" id="IPR021320">
    <property type="entry name" value="DUF2905"/>
</dbReference>
<protein>
    <recommendedName>
        <fullName evidence="4">DUF2905 domain-containing protein</fullName>
    </recommendedName>
</protein>
<accession>A0ABQ1VAB5</accession>
<feature type="transmembrane region" description="Helical" evidence="1">
    <location>
        <begin position="7"/>
        <end position="27"/>
    </location>
</feature>
<dbReference type="EMBL" id="BMIU01000030">
    <property type="protein sequence ID" value="GGF48596.1"/>
    <property type="molecule type" value="Genomic_DNA"/>
</dbReference>
<keyword evidence="1" id="KW-1133">Transmembrane helix</keyword>
<dbReference type="Pfam" id="PF11146">
    <property type="entry name" value="DUF2905"/>
    <property type="match status" value="1"/>
</dbReference>
<comment type="caution">
    <text evidence="2">The sequence shown here is derived from an EMBL/GenBank/DDBJ whole genome shotgun (WGS) entry which is preliminary data.</text>
</comment>
<proteinExistence type="predicted"/>
<name>A0ABQ1VAB5_9BACT</name>
<evidence type="ECO:0000313" key="2">
    <source>
        <dbReference type="EMBL" id="GGF48596.1"/>
    </source>
</evidence>
<keyword evidence="1" id="KW-0812">Transmembrane</keyword>
<evidence type="ECO:0000313" key="3">
    <source>
        <dbReference type="Proteomes" id="UP000647339"/>
    </source>
</evidence>
<dbReference type="PANTHER" id="PTHR36443">
    <property type="entry name" value="BSR5223 PROTEIN"/>
    <property type="match status" value="1"/>
</dbReference>